<evidence type="ECO:0008006" key="3">
    <source>
        <dbReference type="Google" id="ProtNLM"/>
    </source>
</evidence>
<accession>A0A2A7SJJ1</accession>
<dbReference type="EMBL" id="PDDY01000001">
    <property type="protein sequence ID" value="PEH43465.1"/>
    <property type="molecule type" value="Genomic_DNA"/>
</dbReference>
<dbReference type="AlphaFoldDB" id="A0A2A7SJJ1"/>
<gene>
    <name evidence="1" type="ORF">CRM94_15635</name>
</gene>
<evidence type="ECO:0000313" key="2">
    <source>
        <dbReference type="Proteomes" id="UP000220629"/>
    </source>
</evidence>
<organism evidence="1 2">
    <name type="scientific">Burkholderia gladioli</name>
    <name type="common">Pseudomonas marginata</name>
    <name type="synonym">Phytomonas marginata</name>
    <dbReference type="NCBI Taxonomy" id="28095"/>
    <lineage>
        <taxon>Bacteria</taxon>
        <taxon>Pseudomonadati</taxon>
        <taxon>Pseudomonadota</taxon>
        <taxon>Betaproteobacteria</taxon>
        <taxon>Burkholderiales</taxon>
        <taxon>Burkholderiaceae</taxon>
        <taxon>Burkholderia</taxon>
    </lineage>
</organism>
<protein>
    <recommendedName>
        <fullName evidence="3">GNAT family N-acetyltransferase</fullName>
    </recommendedName>
</protein>
<name>A0A2A7SJJ1_BURGA</name>
<dbReference type="Gene3D" id="3.40.630.30">
    <property type="match status" value="1"/>
</dbReference>
<comment type="caution">
    <text evidence="1">The sequence shown here is derived from an EMBL/GenBank/DDBJ whole genome shotgun (WGS) entry which is preliminary data.</text>
</comment>
<dbReference type="RefSeq" id="WP_098153082.1">
    <property type="nucleotide sequence ID" value="NZ_CADETB010000039.1"/>
</dbReference>
<reference evidence="2" key="1">
    <citation type="submission" date="2017-09" db="EMBL/GenBank/DDBJ databases">
        <title>FDA dAtabase for Regulatory Grade micrObial Sequences (FDA-ARGOS): Supporting development and validation of Infectious Disease Dx tests.</title>
        <authorList>
            <person name="Minogue T."/>
            <person name="Wolcott M."/>
            <person name="Wasieloski L."/>
            <person name="Aguilar W."/>
            <person name="Moore D."/>
            <person name="Tallon L."/>
            <person name="Sadzewicz L."/>
            <person name="Ott S."/>
            <person name="Zhao X."/>
            <person name="Nagaraj S."/>
            <person name="Vavikolanu K."/>
            <person name="Aluvathingal J."/>
            <person name="Nadendla S."/>
            <person name="Sichtig H."/>
        </authorList>
    </citation>
    <scope>NUCLEOTIDE SEQUENCE [LARGE SCALE GENOMIC DNA]</scope>
    <source>
        <strain evidence="2">FDAARGOS_390</strain>
    </source>
</reference>
<sequence length="243" mass="26871">MPEDESTAVEALAPAWAPPGLAPSDAFPQFTVRTLDRDDPQSMREVGGLWQRVYGAERGLLEVEDDVHAVEDDYHASGDYLAVFVRPHAGAAEIMIATVRVVGDSRVGLPIERFFPLGPLKRYTQLVEPQRLIVDPAWRRRRFDSAPYGLSGLLFKAVVKRYLVGGFNTTLVIDAFSDSRESPLHAFLQMGAQRLGASFHDSELASETPSVALLCSLLDITTQALRADKSRFARYLLKRGQGD</sequence>
<evidence type="ECO:0000313" key="1">
    <source>
        <dbReference type="EMBL" id="PEH43465.1"/>
    </source>
</evidence>
<dbReference type="Proteomes" id="UP000220629">
    <property type="component" value="Unassembled WGS sequence"/>
</dbReference>
<proteinExistence type="predicted"/>